<reference evidence="5 6" key="1">
    <citation type="submission" date="2015-11" db="EMBL/GenBank/DDBJ databases">
        <authorList>
            <person name="Zhang Y."/>
            <person name="Guo Z."/>
        </authorList>
    </citation>
    <scope>NUCLEOTIDE SEQUENCE [LARGE SCALE GENOMIC DNA]</scope>
    <source>
        <strain evidence="5">JGI-4</strain>
    </source>
</reference>
<accession>A0A0N7MZH6</accession>
<dbReference type="EMBL" id="CZVI01000032">
    <property type="protein sequence ID" value="CUS92950.1"/>
    <property type="molecule type" value="Genomic_DNA"/>
</dbReference>
<accession>A0A0P1LZN4</accession>
<protein>
    <submittedName>
        <fullName evidence="5">Voltage-gated potassium channel</fullName>
    </submittedName>
</protein>
<dbReference type="RefSeq" id="WP_047133500.1">
    <property type="nucleotide sequence ID" value="NZ_CZVL01000006.1"/>
</dbReference>
<dbReference type="SUPFAM" id="SSF51735">
    <property type="entry name" value="NAD(P)-binding Rossmann-fold domains"/>
    <property type="match status" value="1"/>
</dbReference>
<keyword evidence="7" id="KW-1185">Reference proteome</keyword>
<dbReference type="Pfam" id="PF22614">
    <property type="entry name" value="Slo-like_RCK"/>
    <property type="match status" value="1"/>
</dbReference>
<dbReference type="GO" id="GO:0006813">
    <property type="term" value="P:potassium ion transport"/>
    <property type="evidence" value="ECO:0007669"/>
    <property type="project" value="InterPro"/>
</dbReference>
<dbReference type="InterPro" id="IPR036291">
    <property type="entry name" value="NAD(P)-bd_dom_sf"/>
</dbReference>
<evidence type="ECO:0000313" key="4">
    <source>
        <dbReference type="EMBL" id="CUS92950.1"/>
    </source>
</evidence>
<accession>A0A0S4NDC1</accession>
<keyword evidence="5" id="KW-0406">Ion transport</keyword>
<dbReference type="PANTHER" id="PTHR43833:SF9">
    <property type="entry name" value="POTASSIUM CHANNEL PROTEIN YUGO-RELATED"/>
    <property type="match status" value="1"/>
</dbReference>
<organism evidence="5 6">
    <name type="scientific">Candidatus Kryptonium thompsonii</name>
    <dbReference type="NCBI Taxonomy" id="1633631"/>
    <lineage>
        <taxon>Bacteria</taxon>
        <taxon>Pseudomonadati</taxon>
        <taxon>Candidatus Kryptoniota</taxon>
        <taxon>Candidatus Kryptonium</taxon>
    </lineage>
</organism>
<evidence type="ECO:0000313" key="6">
    <source>
        <dbReference type="Proteomes" id="UP000182011"/>
    </source>
</evidence>
<gene>
    <name evidence="5" type="ORF">JGI4_02275</name>
    <name evidence="4" type="ORF">JGI8_01749</name>
</gene>
<accession>A0A0P1MC20</accession>
<evidence type="ECO:0000259" key="3">
    <source>
        <dbReference type="PROSITE" id="PS51201"/>
    </source>
</evidence>
<reference evidence="4 7" key="2">
    <citation type="submission" date="2015-11" db="EMBL/GenBank/DDBJ databases">
        <authorList>
            <person name="Varghese N."/>
        </authorList>
    </citation>
    <scope>NUCLEOTIDE SEQUENCE [LARGE SCALE GENOMIC DNA]</scope>
    <source>
        <strain evidence="4 7">JGI-8</strain>
    </source>
</reference>
<dbReference type="InterPro" id="IPR003148">
    <property type="entry name" value="RCK_N"/>
</dbReference>
<dbReference type="AlphaFoldDB" id="A0A0N7MZH6"/>
<dbReference type="InterPro" id="IPR050721">
    <property type="entry name" value="Trk_Ktr_HKT_K-transport"/>
</dbReference>
<keyword evidence="5" id="KW-0407">Ion channel</keyword>
<dbReference type="Proteomes" id="UP000182011">
    <property type="component" value="Unassembled WGS sequence"/>
</dbReference>
<keyword evidence="2" id="KW-0812">Transmembrane</keyword>
<accession>A0A0N7MRS0</accession>
<dbReference type="STRING" id="1633631.GCA_001442925_02268"/>
<comment type="subcellular location">
    <subcellularLocation>
        <location evidence="1">Cell membrane</location>
        <topology evidence="1">Multi-pass membrane protein</topology>
    </subcellularLocation>
</comment>
<dbReference type="PRINTS" id="PR00169">
    <property type="entry name" value="KCHANNEL"/>
</dbReference>
<evidence type="ECO:0000256" key="1">
    <source>
        <dbReference type="ARBA" id="ARBA00004651"/>
    </source>
</evidence>
<feature type="domain" description="RCK N-terminal" evidence="3">
    <location>
        <begin position="114"/>
        <end position="247"/>
    </location>
</feature>
<evidence type="ECO:0000256" key="2">
    <source>
        <dbReference type="SAM" id="Phobius"/>
    </source>
</evidence>
<dbReference type="GO" id="GO:0034220">
    <property type="term" value="P:monoatomic ion transmembrane transport"/>
    <property type="evidence" value="ECO:0007669"/>
    <property type="project" value="UniProtKB-KW"/>
</dbReference>
<dbReference type="Gene3D" id="1.10.287.70">
    <property type="match status" value="1"/>
</dbReference>
<dbReference type="EMBL" id="FAOP01000013">
    <property type="protein sequence ID" value="CUU09108.1"/>
    <property type="molecule type" value="Genomic_DNA"/>
</dbReference>
<accession>A0A0P1LJL3</accession>
<keyword evidence="5" id="KW-0813">Transport</keyword>
<accession>A0A0P1MF14</accession>
<dbReference type="PANTHER" id="PTHR43833">
    <property type="entry name" value="POTASSIUM CHANNEL PROTEIN 2-RELATED-RELATED"/>
    <property type="match status" value="1"/>
</dbReference>
<dbReference type="Proteomes" id="UP000182200">
    <property type="component" value="Unassembled WGS sequence"/>
</dbReference>
<accession>A0A0N7MU60</accession>
<accession>A0A0P1LK46</accession>
<accession>A0A0P1MC48</accession>
<evidence type="ECO:0000313" key="7">
    <source>
        <dbReference type="Proteomes" id="UP000182200"/>
    </source>
</evidence>
<evidence type="ECO:0000313" key="5">
    <source>
        <dbReference type="EMBL" id="CUU09108.1"/>
    </source>
</evidence>
<dbReference type="PROSITE" id="PS51201">
    <property type="entry name" value="RCK_N"/>
    <property type="match status" value="1"/>
</dbReference>
<accession>A0A0P1P2H5</accession>
<dbReference type="InterPro" id="IPR013099">
    <property type="entry name" value="K_chnl_dom"/>
</dbReference>
<proteinExistence type="predicted"/>
<dbReference type="GO" id="GO:0005886">
    <property type="term" value="C:plasma membrane"/>
    <property type="evidence" value="ECO:0007669"/>
    <property type="project" value="UniProtKB-SubCell"/>
</dbReference>
<sequence length="379" mass="43035">MKQAFKIIWNHELFRILFLITVTSFFASSTIYLIESSKNQQFSSFFDGVWWTIVTMTTVGYGDKVPATTMGKIIGFLVMLSGVILLSMFTATISSIFVTKKIKEREGLEKVDVSDHIVICGWNKDTERMLKALNNHAKKRKLQIVLVNNLPPEKIEQVINSYKNLEIKFVRGDFTQESILEKANIRQAKEVVILPDETLSPYPSDDKTLIATLNIKSINPKVKVYAHIIDRENFGNLKKANADEIIVSNEYLASVLADQIVSPGIVQVLSSLLSEDSTTKILRIEIPPRFVGKPYIELFNYFKTEKNYLLIGFISDEETITLENILSHDYTEIDAFIEKKLKEAGLNIKSSYVRLNLNPPLDYVINKKDDAIVIGNITV</sequence>
<dbReference type="Pfam" id="PF07885">
    <property type="entry name" value="Ion_trans_2"/>
    <property type="match status" value="1"/>
</dbReference>
<feature type="transmembrane region" description="Helical" evidence="2">
    <location>
        <begin position="73"/>
        <end position="98"/>
    </location>
</feature>
<name>A0A0N7MZH6_9BACT</name>
<dbReference type="SUPFAM" id="SSF81324">
    <property type="entry name" value="Voltage-gated potassium channels"/>
    <property type="match status" value="1"/>
</dbReference>
<keyword evidence="2" id="KW-0472">Membrane</keyword>
<feature type="transmembrane region" description="Helical" evidence="2">
    <location>
        <begin position="12"/>
        <end position="34"/>
    </location>
</feature>
<keyword evidence="2" id="KW-1133">Transmembrane helix</keyword>
<dbReference type="Gene3D" id="3.40.50.720">
    <property type="entry name" value="NAD(P)-binding Rossmann-like Domain"/>
    <property type="match status" value="1"/>
</dbReference>
<accession>A0A0P1LQW1</accession>